<sequence>DLSWSVTGHQPIFAKLNRALNGLRIGGRAWIGLVRSVGKEYNIYPHETETCVFKGTWTDGENSCDLVMACYVDDFLIASSHPKAAEFAQSMLRTRVEKVKITGHISANQPGRLMFLGREIERFDTSCSLFVRIPVSYLHELVKDLKPTATPPNIDLESEKDSPALDDE</sequence>
<feature type="compositionally biased region" description="Basic and acidic residues" evidence="1">
    <location>
        <begin position="157"/>
        <end position="168"/>
    </location>
</feature>
<organism evidence="3 4">
    <name type="scientific">Durusdinium trenchii</name>
    <dbReference type="NCBI Taxonomy" id="1381693"/>
    <lineage>
        <taxon>Eukaryota</taxon>
        <taxon>Sar</taxon>
        <taxon>Alveolata</taxon>
        <taxon>Dinophyceae</taxon>
        <taxon>Suessiales</taxon>
        <taxon>Symbiodiniaceae</taxon>
        <taxon>Durusdinium</taxon>
    </lineage>
</organism>
<comment type="caution">
    <text evidence="3">The sequence shown here is derived from an EMBL/GenBank/DDBJ whole genome shotgun (WGS) entry which is preliminary data.</text>
</comment>
<dbReference type="InterPro" id="IPR013103">
    <property type="entry name" value="RVT_2"/>
</dbReference>
<dbReference type="Proteomes" id="UP001642464">
    <property type="component" value="Unassembled WGS sequence"/>
</dbReference>
<feature type="non-terminal residue" evidence="3">
    <location>
        <position position="168"/>
    </location>
</feature>
<evidence type="ECO:0000313" key="4">
    <source>
        <dbReference type="Proteomes" id="UP001642464"/>
    </source>
</evidence>
<gene>
    <name evidence="3" type="ORF">SCF082_LOCUS51707</name>
</gene>
<feature type="region of interest" description="Disordered" evidence="1">
    <location>
        <begin position="149"/>
        <end position="168"/>
    </location>
</feature>
<name>A0ABP0SGA2_9DINO</name>
<protein>
    <submittedName>
        <fullName evidence="3">Retrovirus-related Pol polyprotein from transposon TNT 1-94</fullName>
    </submittedName>
</protein>
<keyword evidence="4" id="KW-1185">Reference proteome</keyword>
<proteinExistence type="predicted"/>
<accession>A0ABP0SGA2</accession>
<evidence type="ECO:0000259" key="2">
    <source>
        <dbReference type="Pfam" id="PF07727"/>
    </source>
</evidence>
<evidence type="ECO:0000313" key="3">
    <source>
        <dbReference type="EMBL" id="CAK9111389.1"/>
    </source>
</evidence>
<evidence type="ECO:0000256" key="1">
    <source>
        <dbReference type="SAM" id="MobiDB-lite"/>
    </source>
</evidence>
<feature type="non-terminal residue" evidence="3">
    <location>
        <position position="1"/>
    </location>
</feature>
<reference evidence="3 4" key="1">
    <citation type="submission" date="2024-02" db="EMBL/GenBank/DDBJ databases">
        <authorList>
            <person name="Chen Y."/>
            <person name="Shah S."/>
            <person name="Dougan E. K."/>
            <person name="Thang M."/>
            <person name="Chan C."/>
        </authorList>
    </citation>
    <scope>NUCLEOTIDE SEQUENCE [LARGE SCALE GENOMIC DNA]</scope>
</reference>
<dbReference type="EMBL" id="CAXAMM010043707">
    <property type="protein sequence ID" value="CAK9111389.1"/>
    <property type="molecule type" value="Genomic_DNA"/>
</dbReference>
<dbReference type="Pfam" id="PF07727">
    <property type="entry name" value="RVT_2"/>
    <property type="match status" value="1"/>
</dbReference>
<feature type="domain" description="Reverse transcriptase Ty1/copia-type" evidence="2">
    <location>
        <begin position="14"/>
        <end position="106"/>
    </location>
</feature>